<evidence type="ECO:0000313" key="3">
    <source>
        <dbReference type="EMBL" id="MBB5207497.1"/>
    </source>
</evidence>
<dbReference type="EMBL" id="JACHHP010000002">
    <property type="protein sequence ID" value="MBB5207497.1"/>
    <property type="molecule type" value="Genomic_DNA"/>
</dbReference>
<feature type="transmembrane region" description="Helical" evidence="1">
    <location>
        <begin position="215"/>
        <end position="233"/>
    </location>
</feature>
<feature type="transmembrane region" description="Helical" evidence="1">
    <location>
        <begin position="92"/>
        <end position="112"/>
    </location>
</feature>
<dbReference type="InterPro" id="IPR050879">
    <property type="entry name" value="Acyltransferase_3"/>
</dbReference>
<keyword evidence="1" id="KW-0472">Membrane</keyword>
<dbReference type="AlphaFoldDB" id="A0A7W8D6B4"/>
<evidence type="ECO:0000313" key="4">
    <source>
        <dbReference type="Proteomes" id="UP000521199"/>
    </source>
</evidence>
<accession>A0A7W8D6B4</accession>
<feature type="transmembrane region" description="Helical" evidence="1">
    <location>
        <begin position="245"/>
        <end position="263"/>
    </location>
</feature>
<feature type="transmembrane region" description="Helical" evidence="1">
    <location>
        <begin position="275"/>
        <end position="297"/>
    </location>
</feature>
<comment type="caution">
    <text evidence="3">The sequence shown here is derived from an EMBL/GenBank/DDBJ whole genome shotgun (WGS) entry which is preliminary data.</text>
</comment>
<evidence type="ECO:0000256" key="1">
    <source>
        <dbReference type="SAM" id="Phobius"/>
    </source>
</evidence>
<dbReference type="GO" id="GO:0016020">
    <property type="term" value="C:membrane"/>
    <property type="evidence" value="ECO:0007669"/>
    <property type="project" value="TreeGrafter"/>
</dbReference>
<feature type="transmembrane region" description="Helical" evidence="1">
    <location>
        <begin position="348"/>
        <end position="367"/>
    </location>
</feature>
<dbReference type="RefSeq" id="WP_183960048.1">
    <property type="nucleotide sequence ID" value="NZ_JACHHP010000002.1"/>
</dbReference>
<feature type="transmembrane region" description="Helical" evidence="1">
    <location>
        <begin position="309"/>
        <end position="328"/>
    </location>
</feature>
<dbReference type="InterPro" id="IPR002656">
    <property type="entry name" value="Acyl_transf_3_dom"/>
</dbReference>
<dbReference type="Pfam" id="PF01757">
    <property type="entry name" value="Acyl_transf_3"/>
    <property type="match status" value="1"/>
</dbReference>
<dbReference type="GO" id="GO:0016747">
    <property type="term" value="F:acyltransferase activity, transferring groups other than amino-acyl groups"/>
    <property type="evidence" value="ECO:0007669"/>
    <property type="project" value="InterPro"/>
</dbReference>
<proteinExistence type="predicted"/>
<sequence>MSSAPNADHVATLTGLRGLAAVWVMLLHLWLLAGAPVLQVAGIDVTAPFATGYLGVDLFFVLSGFLLARPFLRWIDGFGGFPDLRTYIWRRALRVLPAFYVQLAILLVAARFADGVWPVDGLQLLAYLSMQFWLHPAMGGLLNGVWWTLPVEWNFYLLLPLLAWVLARARAWLVVMAVLLWVAAFRLAAYESLFSGVLIFGIPTEVYGAGMINQIVGRIDQFLAGLLAAWALLRLGARGVRFATPALLLGLLAMFAMVLDLHLNGSVIERGRVPLLFWHHTLTGAALACVVFGAAAGAPLAQRLFGGRVIGFLGAISYSLYLWHAVVFQVAHDTGFVHWPPAAGLGRLALWLVPVVLAVSWLSYRVVERPFVQLAHR</sequence>
<evidence type="ECO:0000259" key="2">
    <source>
        <dbReference type="Pfam" id="PF01757"/>
    </source>
</evidence>
<feature type="transmembrane region" description="Helical" evidence="1">
    <location>
        <begin position="155"/>
        <end position="182"/>
    </location>
</feature>
<organism evidence="3 4">
    <name type="scientific">Chiayiivirga flava</name>
    <dbReference type="NCBI Taxonomy" id="659595"/>
    <lineage>
        <taxon>Bacteria</taxon>
        <taxon>Pseudomonadati</taxon>
        <taxon>Pseudomonadota</taxon>
        <taxon>Gammaproteobacteria</taxon>
        <taxon>Lysobacterales</taxon>
        <taxon>Lysobacteraceae</taxon>
        <taxon>Chiayiivirga</taxon>
    </lineage>
</organism>
<keyword evidence="4" id="KW-1185">Reference proteome</keyword>
<name>A0A7W8D6B4_9GAMM</name>
<reference evidence="3 4" key="1">
    <citation type="submission" date="2020-08" db="EMBL/GenBank/DDBJ databases">
        <title>Genomic Encyclopedia of Type Strains, Phase IV (KMG-IV): sequencing the most valuable type-strain genomes for metagenomic binning, comparative biology and taxonomic classification.</title>
        <authorList>
            <person name="Goeker M."/>
        </authorList>
    </citation>
    <scope>NUCLEOTIDE SEQUENCE [LARGE SCALE GENOMIC DNA]</scope>
    <source>
        <strain evidence="3 4">DSM 24163</strain>
    </source>
</reference>
<gene>
    <name evidence="3" type="ORF">HNQ52_001026</name>
</gene>
<feature type="transmembrane region" description="Helical" evidence="1">
    <location>
        <begin position="53"/>
        <end position="72"/>
    </location>
</feature>
<feature type="transmembrane region" description="Helical" evidence="1">
    <location>
        <begin position="20"/>
        <end position="41"/>
    </location>
</feature>
<keyword evidence="1" id="KW-1133">Transmembrane helix</keyword>
<dbReference type="Proteomes" id="UP000521199">
    <property type="component" value="Unassembled WGS sequence"/>
</dbReference>
<feature type="domain" description="Acyltransferase 3" evidence="2">
    <location>
        <begin position="13"/>
        <end position="364"/>
    </location>
</feature>
<dbReference type="GO" id="GO:0000271">
    <property type="term" value="P:polysaccharide biosynthetic process"/>
    <property type="evidence" value="ECO:0007669"/>
    <property type="project" value="TreeGrafter"/>
</dbReference>
<protein>
    <submittedName>
        <fullName evidence="3">Peptidoglycan/LPS O-acetylase OafA/YrhL</fullName>
    </submittedName>
</protein>
<dbReference type="PANTHER" id="PTHR23028:SF53">
    <property type="entry name" value="ACYL_TRANSF_3 DOMAIN-CONTAINING PROTEIN"/>
    <property type="match status" value="1"/>
</dbReference>
<dbReference type="PANTHER" id="PTHR23028">
    <property type="entry name" value="ACETYLTRANSFERASE"/>
    <property type="match status" value="1"/>
</dbReference>
<keyword evidence="1" id="KW-0812">Transmembrane</keyword>